<protein>
    <submittedName>
        <fullName evidence="2">Uncharacterized protein</fullName>
    </submittedName>
</protein>
<sequence>MKHLRLSKTRSCTRPMIPHSRSTSSLFQAQARFDNGYATLRAVTSRPRVQRNAVSDISPLIIESDTHRIRHSPPTPTDVFPTRPTRSTPGIYKGLIRKVRDELHVQSRSGQVYALLYSRRPRLLKIGPSRNVQTRIKAIERDWSEELGMIHLTM</sequence>
<accession>A0A9P4QUN4</accession>
<evidence type="ECO:0000256" key="1">
    <source>
        <dbReference type="SAM" id="MobiDB-lite"/>
    </source>
</evidence>
<comment type="caution">
    <text evidence="2">The sequence shown here is derived from an EMBL/GenBank/DDBJ whole genome shotgun (WGS) entry which is preliminary data.</text>
</comment>
<feature type="region of interest" description="Disordered" evidence="1">
    <location>
        <begin position="1"/>
        <end position="23"/>
    </location>
</feature>
<dbReference type="AlphaFoldDB" id="A0A9P4QUN4"/>
<evidence type="ECO:0000313" key="3">
    <source>
        <dbReference type="Proteomes" id="UP000799444"/>
    </source>
</evidence>
<proteinExistence type="predicted"/>
<dbReference type="Proteomes" id="UP000799444">
    <property type="component" value="Unassembled WGS sequence"/>
</dbReference>
<organism evidence="2 3">
    <name type="scientific">Polyplosphaeria fusca</name>
    <dbReference type="NCBI Taxonomy" id="682080"/>
    <lineage>
        <taxon>Eukaryota</taxon>
        <taxon>Fungi</taxon>
        <taxon>Dikarya</taxon>
        <taxon>Ascomycota</taxon>
        <taxon>Pezizomycotina</taxon>
        <taxon>Dothideomycetes</taxon>
        <taxon>Pleosporomycetidae</taxon>
        <taxon>Pleosporales</taxon>
        <taxon>Tetraplosphaeriaceae</taxon>
        <taxon>Polyplosphaeria</taxon>
    </lineage>
</organism>
<evidence type="ECO:0000313" key="2">
    <source>
        <dbReference type="EMBL" id="KAF2731648.1"/>
    </source>
</evidence>
<keyword evidence="3" id="KW-1185">Reference proteome</keyword>
<reference evidence="2" key="1">
    <citation type="journal article" date="2020" name="Stud. Mycol.">
        <title>101 Dothideomycetes genomes: a test case for predicting lifestyles and emergence of pathogens.</title>
        <authorList>
            <person name="Haridas S."/>
            <person name="Albert R."/>
            <person name="Binder M."/>
            <person name="Bloem J."/>
            <person name="Labutti K."/>
            <person name="Salamov A."/>
            <person name="Andreopoulos B."/>
            <person name="Baker S."/>
            <person name="Barry K."/>
            <person name="Bills G."/>
            <person name="Bluhm B."/>
            <person name="Cannon C."/>
            <person name="Castanera R."/>
            <person name="Culley D."/>
            <person name="Daum C."/>
            <person name="Ezra D."/>
            <person name="Gonzalez J."/>
            <person name="Henrissat B."/>
            <person name="Kuo A."/>
            <person name="Liang C."/>
            <person name="Lipzen A."/>
            <person name="Lutzoni F."/>
            <person name="Magnuson J."/>
            <person name="Mondo S."/>
            <person name="Nolan M."/>
            <person name="Ohm R."/>
            <person name="Pangilinan J."/>
            <person name="Park H.-J."/>
            <person name="Ramirez L."/>
            <person name="Alfaro M."/>
            <person name="Sun H."/>
            <person name="Tritt A."/>
            <person name="Yoshinaga Y."/>
            <person name="Zwiers L.-H."/>
            <person name="Turgeon B."/>
            <person name="Goodwin S."/>
            <person name="Spatafora J."/>
            <person name="Crous P."/>
            <person name="Grigoriev I."/>
        </authorList>
    </citation>
    <scope>NUCLEOTIDE SEQUENCE</scope>
    <source>
        <strain evidence="2">CBS 125425</strain>
    </source>
</reference>
<name>A0A9P4QUN4_9PLEO</name>
<dbReference type="EMBL" id="ML996191">
    <property type="protein sequence ID" value="KAF2731648.1"/>
    <property type="molecule type" value="Genomic_DNA"/>
</dbReference>
<gene>
    <name evidence="2" type="ORF">EJ04DRAFT_363758</name>
</gene>